<dbReference type="OrthoDB" id="1120027at2"/>
<dbReference type="InterPro" id="IPR003018">
    <property type="entry name" value="GAF"/>
</dbReference>
<dbReference type="InterPro" id="IPR029016">
    <property type="entry name" value="GAF-like_dom_sf"/>
</dbReference>
<dbReference type="AlphaFoldDB" id="A0A845R596"/>
<feature type="domain" description="GAF" evidence="1">
    <location>
        <begin position="36"/>
        <end position="159"/>
    </location>
</feature>
<sequence>MTKVRIKLRSDGSYKEVPITSPDKPKVEDDMKKGWQNMANLIASFTNVRAGLIMEITKEAMQVFLMSENESNPYKVGGNDYLCHGLYCETVVGTDKELSIVDAMQLESWKDNPDVDIDMISYYGLPIKWPDGEFFGTICVLDDEPMDLTSDQKLLLREFKSSMEKDLKLLMSKN</sequence>
<name>A0A845R596_9CLOT</name>
<dbReference type="EMBL" id="QXXA01000014">
    <property type="protein sequence ID" value="NBI07683.1"/>
    <property type="molecule type" value="Genomic_DNA"/>
</dbReference>
<protein>
    <recommendedName>
        <fullName evidence="1">GAF domain-containing protein</fullName>
    </recommendedName>
</protein>
<gene>
    <name evidence="2" type="ORF">D3Z33_12550</name>
</gene>
<reference evidence="2 3" key="1">
    <citation type="submission" date="2018-08" db="EMBL/GenBank/DDBJ databases">
        <title>Murine metabolic-syndrome-specific gut microbial biobank.</title>
        <authorList>
            <person name="Liu C."/>
        </authorList>
    </citation>
    <scope>NUCLEOTIDE SEQUENCE [LARGE SCALE GENOMIC DNA]</scope>
    <source>
        <strain evidence="2 3">583</strain>
    </source>
</reference>
<accession>A0A845R596</accession>
<evidence type="ECO:0000259" key="1">
    <source>
        <dbReference type="Pfam" id="PF01590"/>
    </source>
</evidence>
<dbReference type="Proteomes" id="UP000467132">
    <property type="component" value="Unassembled WGS sequence"/>
</dbReference>
<dbReference type="SUPFAM" id="SSF55781">
    <property type="entry name" value="GAF domain-like"/>
    <property type="match status" value="1"/>
</dbReference>
<dbReference type="Pfam" id="PF01590">
    <property type="entry name" value="GAF"/>
    <property type="match status" value="1"/>
</dbReference>
<evidence type="ECO:0000313" key="2">
    <source>
        <dbReference type="EMBL" id="NBI07683.1"/>
    </source>
</evidence>
<dbReference type="Gene3D" id="3.30.450.40">
    <property type="match status" value="1"/>
</dbReference>
<organism evidence="2 3">
    <name type="scientific">Senegalia massiliensis</name>
    <dbReference type="NCBI Taxonomy" id="1720316"/>
    <lineage>
        <taxon>Bacteria</taxon>
        <taxon>Bacillati</taxon>
        <taxon>Bacillota</taxon>
        <taxon>Clostridia</taxon>
        <taxon>Eubacteriales</taxon>
        <taxon>Clostridiaceae</taxon>
        <taxon>Senegalia</taxon>
    </lineage>
</organism>
<evidence type="ECO:0000313" key="3">
    <source>
        <dbReference type="Proteomes" id="UP000467132"/>
    </source>
</evidence>
<proteinExistence type="predicted"/>
<comment type="caution">
    <text evidence="2">The sequence shown here is derived from an EMBL/GenBank/DDBJ whole genome shotgun (WGS) entry which is preliminary data.</text>
</comment>
<dbReference type="RefSeq" id="WP_160198154.1">
    <property type="nucleotide sequence ID" value="NZ_QXXA01000014.1"/>
</dbReference>
<keyword evidence="3" id="KW-1185">Reference proteome</keyword>